<keyword evidence="6" id="KW-0282">Flagellum</keyword>
<accession>A0A6P2XTQ3</accession>
<organism evidence="6 7">
    <name type="scientific">Burkholderia lata (strain ATCC 17760 / DSM 23089 / LMG 22485 / NCIMB 9086 / R18194 / 383)</name>
    <dbReference type="NCBI Taxonomy" id="482957"/>
    <lineage>
        <taxon>Bacteria</taxon>
        <taxon>Pseudomonadati</taxon>
        <taxon>Pseudomonadota</taxon>
        <taxon>Betaproteobacteria</taxon>
        <taxon>Burkholderiales</taxon>
        <taxon>Burkholderiaceae</taxon>
        <taxon>Burkholderia</taxon>
        <taxon>Burkholderia cepacia complex</taxon>
    </lineage>
</organism>
<evidence type="ECO:0000313" key="6">
    <source>
        <dbReference type="EMBL" id="VWD13371.1"/>
    </source>
</evidence>
<name>A0A6P2XTQ3_BURL3</name>
<reference evidence="6 7" key="1">
    <citation type="submission" date="2019-09" db="EMBL/GenBank/DDBJ databases">
        <authorList>
            <person name="Depoorter E."/>
        </authorList>
    </citation>
    <scope>NUCLEOTIDE SEQUENCE [LARGE SCALE GENOMIC DNA]</scope>
    <source>
        <strain evidence="6">R-39750</strain>
    </source>
</reference>
<dbReference type="PANTHER" id="PTHR34653:SF1">
    <property type="entry name" value="FLAGELLAR HOOK-BASAL BODY COMPLEX PROTEIN FLIE"/>
    <property type="match status" value="1"/>
</dbReference>
<dbReference type="RefSeq" id="WP_254597829.1">
    <property type="nucleotide sequence ID" value="NZ_CABVQN010000015.1"/>
</dbReference>
<dbReference type="PRINTS" id="PR01006">
    <property type="entry name" value="FLGHOOKFLIE"/>
</dbReference>
<evidence type="ECO:0000313" key="7">
    <source>
        <dbReference type="Proteomes" id="UP000494110"/>
    </source>
</evidence>
<dbReference type="GO" id="GO:0071973">
    <property type="term" value="P:bacterial-type flagellum-dependent cell motility"/>
    <property type="evidence" value="ECO:0007669"/>
    <property type="project" value="InterPro"/>
</dbReference>
<dbReference type="PANTHER" id="PTHR34653">
    <property type="match status" value="1"/>
</dbReference>
<dbReference type="NCBIfam" id="TIGR00205">
    <property type="entry name" value="fliE"/>
    <property type="match status" value="1"/>
</dbReference>
<dbReference type="InterPro" id="IPR001624">
    <property type="entry name" value="FliE"/>
</dbReference>
<dbReference type="GO" id="GO:0003774">
    <property type="term" value="F:cytoskeletal motor activity"/>
    <property type="evidence" value="ECO:0007669"/>
    <property type="project" value="InterPro"/>
</dbReference>
<comment type="subcellular location">
    <subcellularLocation>
        <location evidence="1 4">Bacterial flagellum basal body</location>
    </subcellularLocation>
</comment>
<sequence>MSANPIESIAMLQGGSLSETAALSPFAQQSSFVDWLVAGANHVDQTARLADDAVTRFALDGSVPPHQVMIALEEARMSLQLALQVRSRIVEGYQELMRMQL</sequence>
<gene>
    <name evidence="4 6" type="primary">fliE</name>
    <name evidence="6" type="ORF">BLA39750_03383</name>
</gene>
<dbReference type="EMBL" id="CABVQN010000015">
    <property type="protein sequence ID" value="VWD13371.1"/>
    <property type="molecule type" value="Genomic_DNA"/>
</dbReference>
<evidence type="ECO:0000256" key="5">
    <source>
        <dbReference type="NCBIfam" id="TIGR00205"/>
    </source>
</evidence>
<proteinExistence type="inferred from homology"/>
<evidence type="ECO:0000256" key="2">
    <source>
        <dbReference type="ARBA" id="ARBA00009272"/>
    </source>
</evidence>
<keyword evidence="3 4" id="KW-0975">Bacterial flagellum</keyword>
<dbReference type="GO" id="GO:0005198">
    <property type="term" value="F:structural molecule activity"/>
    <property type="evidence" value="ECO:0007669"/>
    <property type="project" value="UniProtKB-UniRule"/>
</dbReference>
<evidence type="ECO:0000256" key="3">
    <source>
        <dbReference type="ARBA" id="ARBA00023143"/>
    </source>
</evidence>
<protein>
    <recommendedName>
        <fullName evidence="4 5">Flagellar hook-basal body complex protein FliE</fullName>
    </recommendedName>
</protein>
<dbReference type="GO" id="GO:0009425">
    <property type="term" value="C:bacterial-type flagellum basal body"/>
    <property type="evidence" value="ECO:0007669"/>
    <property type="project" value="UniProtKB-SubCell"/>
</dbReference>
<comment type="similarity">
    <text evidence="2 4">Belongs to the FliE family.</text>
</comment>
<keyword evidence="6" id="KW-0966">Cell projection</keyword>
<dbReference type="Pfam" id="PF02049">
    <property type="entry name" value="FliE"/>
    <property type="match status" value="1"/>
</dbReference>
<dbReference type="AlphaFoldDB" id="A0A6P2XTQ3"/>
<evidence type="ECO:0000256" key="1">
    <source>
        <dbReference type="ARBA" id="ARBA00004117"/>
    </source>
</evidence>
<evidence type="ECO:0000256" key="4">
    <source>
        <dbReference type="HAMAP-Rule" id="MF_00724"/>
    </source>
</evidence>
<dbReference type="Proteomes" id="UP000494110">
    <property type="component" value="Unassembled WGS sequence"/>
</dbReference>
<dbReference type="HAMAP" id="MF_00724">
    <property type="entry name" value="FliE"/>
    <property type="match status" value="1"/>
</dbReference>
<keyword evidence="6" id="KW-0969">Cilium</keyword>